<dbReference type="RefSeq" id="WP_236247314.1">
    <property type="nucleotide sequence ID" value="NZ_BQKM01000037.1"/>
</dbReference>
<accession>A0ABQ4WAF2</accession>
<dbReference type="Proteomes" id="UP001054892">
    <property type="component" value="Unassembled WGS sequence"/>
</dbReference>
<organism evidence="1 2">
    <name type="scientific">Pseudomonas tohonis</name>
    <dbReference type="NCBI Taxonomy" id="2725477"/>
    <lineage>
        <taxon>Bacteria</taxon>
        <taxon>Pseudomonadati</taxon>
        <taxon>Pseudomonadota</taxon>
        <taxon>Gammaproteobacteria</taxon>
        <taxon>Pseudomonadales</taxon>
        <taxon>Pseudomonadaceae</taxon>
        <taxon>Pseudomonas</taxon>
    </lineage>
</organism>
<proteinExistence type="predicted"/>
<protein>
    <submittedName>
        <fullName evidence="1">Uncharacterized protein</fullName>
    </submittedName>
</protein>
<name>A0ABQ4WAF2_9PSED</name>
<sequence length="95" mass="10770">MISYCGQAIVSFSSRVGDLLGIQSRRIDIELEETSPKSLQPYLWIVKLEDSEEVRITLPERQYIYGRVSAQEDQVVTIVSTRLVNDLSRSAPAVR</sequence>
<evidence type="ECO:0000313" key="2">
    <source>
        <dbReference type="Proteomes" id="UP001054892"/>
    </source>
</evidence>
<evidence type="ECO:0000313" key="1">
    <source>
        <dbReference type="EMBL" id="GJN56434.1"/>
    </source>
</evidence>
<reference evidence="1 2" key="1">
    <citation type="submission" date="2021-12" db="EMBL/GenBank/DDBJ databases">
        <title>Characterization of novel class B3 metallo-beta-lactamase from novel Pseudomonas species.</title>
        <authorList>
            <person name="Yamada K."/>
            <person name="Aoki K."/>
            <person name="Ishii Y."/>
        </authorList>
    </citation>
    <scope>NUCLEOTIDE SEQUENCE [LARGE SCALE GENOMIC DNA]</scope>
    <source>
        <strain evidence="1 2">TUM20286</strain>
    </source>
</reference>
<keyword evidence="2" id="KW-1185">Reference proteome</keyword>
<dbReference type="EMBL" id="BQKM01000037">
    <property type="protein sequence ID" value="GJN56434.1"/>
    <property type="molecule type" value="Genomic_DNA"/>
</dbReference>
<gene>
    <name evidence="1" type="ORF">TUM20286_61860</name>
</gene>
<comment type="caution">
    <text evidence="1">The sequence shown here is derived from an EMBL/GenBank/DDBJ whole genome shotgun (WGS) entry which is preliminary data.</text>
</comment>